<dbReference type="Pfam" id="PF00271">
    <property type="entry name" value="Helicase_C"/>
    <property type="match status" value="1"/>
</dbReference>
<keyword evidence="2" id="KW-0378">Hydrolase</keyword>
<keyword evidence="3 7" id="KW-0347">Helicase</keyword>
<organism evidence="7 8">
    <name type="scientific">Roseburia amylophila</name>
    <dbReference type="NCBI Taxonomy" id="2981794"/>
    <lineage>
        <taxon>Bacteria</taxon>
        <taxon>Bacillati</taxon>
        <taxon>Bacillota</taxon>
        <taxon>Clostridia</taxon>
        <taxon>Lachnospirales</taxon>
        <taxon>Lachnospiraceae</taxon>
        <taxon>Roseburia</taxon>
    </lineage>
</organism>
<evidence type="ECO:0000259" key="6">
    <source>
        <dbReference type="PROSITE" id="PS51194"/>
    </source>
</evidence>
<comment type="caution">
    <text evidence="7">The sequence shown here is derived from an EMBL/GenBank/DDBJ whole genome shotgun (WGS) entry which is preliminary data.</text>
</comment>
<dbReference type="EMBL" id="JAOQKI010000001">
    <property type="protein sequence ID" value="MCU6715719.1"/>
    <property type="molecule type" value="Genomic_DNA"/>
</dbReference>
<dbReference type="InterPro" id="IPR027417">
    <property type="entry name" value="P-loop_NTPase"/>
</dbReference>
<accession>A0ABT2S9K2</accession>
<evidence type="ECO:0000313" key="7">
    <source>
        <dbReference type="EMBL" id="MCU6715719.1"/>
    </source>
</evidence>
<dbReference type="InterPro" id="IPR001650">
    <property type="entry name" value="Helicase_C-like"/>
</dbReference>
<dbReference type="GO" id="GO:0004386">
    <property type="term" value="F:helicase activity"/>
    <property type="evidence" value="ECO:0007669"/>
    <property type="project" value="UniProtKB-KW"/>
</dbReference>
<dbReference type="PANTHER" id="PTHR11274">
    <property type="entry name" value="RAD25/XP-B DNA REPAIR HELICASE"/>
    <property type="match status" value="1"/>
</dbReference>
<dbReference type="SUPFAM" id="SSF52540">
    <property type="entry name" value="P-loop containing nucleoside triphosphate hydrolases"/>
    <property type="match status" value="1"/>
</dbReference>
<dbReference type="InterPro" id="IPR014001">
    <property type="entry name" value="Helicase_ATP-bd"/>
</dbReference>
<evidence type="ECO:0000256" key="3">
    <source>
        <dbReference type="ARBA" id="ARBA00022806"/>
    </source>
</evidence>
<proteinExistence type="predicted"/>
<dbReference type="PANTHER" id="PTHR11274:SF0">
    <property type="entry name" value="GENERAL TRANSCRIPTION AND DNA REPAIR FACTOR IIH HELICASE SUBUNIT XPB"/>
    <property type="match status" value="1"/>
</dbReference>
<evidence type="ECO:0000259" key="5">
    <source>
        <dbReference type="PROSITE" id="PS51192"/>
    </source>
</evidence>
<dbReference type="SMART" id="SM00490">
    <property type="entry name" value="HELICc"/>
    <property type="match status" value="1"/>
</dbReference>
<name>A0ABT2S9K2_9FIRM</name>
<keyword evidence="4" id="KW-0067">ATP-binding</keyword>
<evidence type="ECO:0000256" key="2">
    <source>
        <dbReference type="ARBA" id="ARBA00022801"/>
    </source>
</evidence>
<feature type="domain" description="Helicase ATP-binding" evidence="5">
    <location>
        <begin position="277"/>
        <end position="449"/>
    </location>
</feature>
<dbReference type="Gene3D" id="3.40.50.300">
    <property type="entry name" value="P-loop containing nucleotide triphosphate hydrolases"/>
    <property type="match status" value="2"/>
</dbReference>
<dbReference type="CDD" id="cd09179">
    <property type="entry name" value="PLDc_N_DEXD_a"/>
    <property type="match status" value="1"/>
</dbReference>
<keyword evidence="8" id="KW-1185">Reference proteome</keyword>
<dbReference type="RefSeq" id="WP_262623119.1">
    <property type="nucleotide sequence ID" value="NZ_JAOQKI010000001.1"/>
</dbReference>
<reference evidence="7 8" key="1">
    <citation type="journal article" date="2021" name="ISME Commun">
        <title>Automated analysis of genomic sequences facilitates high-throughput and comprehensive description of bacteria.</title>
        <authorList>
            <person name="Hitch T.C.A."/>
        </authorList>
    </citation>
    <scope>NUCLEOTIDE SEQUENCE [LARGE SCALE GENOMIC DNA]</scope>
    <source>
        <strain evidence="7 8">Sanger_19</strain>
    </source>
</reference>
<gene>
    <name evidence="7" type="ORF">OCV43_00320</name>
</gene>
<dbReference type="InterPro" id="IPR006935">
    <property type="entry name" value="Helicase/UvrB_N"/>
</dbReference>
<dbReference type="InterPro" id="IPR050615">
    <property type="entry name" value="ATP-dep_DNA_Helicase"/>
</dbReference>
<dbReference type="Pfam" id="PF04851">
    <property type="entry name" value="ResIII"/>
    <property type="match status" value="1"/>
</dbReference>
<dbReference type="PROSITE" id="PS51192">
    <property type="entry name" value="HELICASE_ATP_BIND_1"/>
    <property type="match status" value="1"/>
</dbReference>
<protein>
    <submittedName>
        <fullName evidence="7">DEAD/DEAH box helicase family protein</fullName>
    </submittedName>
</protein>
<dbReference type="CDD" id="cd17926">
    <property type="entry name" value="DEXHc_RE"/>
    <property type="match status" value="1"/>
</dbReference>
<dbReference type="Proteomes" id="UP001209666">
    <property type="component" value="Unassembled WGS sequence"/>
</dbReference>
<evidence type="ECO:0000256" key="1">
    <source>
        <dbReference type="ARBA" id="ARBA00022741"/>
    </source>
</evidence>
<evidence type="ECO:0000313" key="8">
    <source>
        <dbReference type="Proteomes" id="UP001209666"/>
    </source>
</evidence>
<evidence type="ECO:0000256" key="4">
    <source>
        <dbReference type="ARBA" id="ARBA00022840"/>
    </source>
</evidence>
<keyword evidence="1" id="KW-0547">Nucleotide-binding</keyword>
<dbReference type="Gene3D" id="3.30.870.10">
    <property type="entry name" value="Endonuclease Chain A"/>
    <property type="match status" value="1"/>
</dbReference>
<feature type="domain" description="Helicase C-terminal" evidence="6">
    <location>
        <begin position="530"/>
        <end position="694"/>
    </location>
</feature>
<dbReference type="SMART" id="SM00487">
    <property type="entry name" value="DEXDc"/>
    <property type="match status" value="1"/>
</dbReference>
<sequence>MSLKDKIIKSEYRSLIDNVVQDFYIPLLHESTSYKRAVGFFSSSALVEISKGIADMAKDGGKIEIVASPYLSDDDIQAIKEGYENRQKIIEGALIRQLSDEHEDYYSMERLNLLAHLISDGILDIRIAYTDKDNEIGMYHEKMGILEDKDGNHVAFSGSMNESMTAMSINYETIDVFCDWREAEADRVKLKENAFYSMWNNVEPSLKVLEFPNISDVLIEKYRNKDPNFDIDHEQFKRRILAYGSILQGMSNSSGAQVGARIPADVELHEYQKEAIAAWVGENYRGIFDMATGTGKTYTGLGAISKLSEDLNDDLAVIIVAPYKHLVEQWVEDIVKFNMKPIIAYGDPAHKDWRKKFSKAITDQKIRRDKRFLCVVTTNVTFASPDFQERIDKIKSPILLVVDEAHNFGARSYAKHLDDRFAYRLALSATLERHRDDEGTALLYSFFGKKCIEYPLERAIDEDKLTPYKYYPILVYLSELELESYEQLSYEMSKCMIKDKHGKYKLSKRGEILALKRSRVVAGAMQKLEALKREITPYKDDNNILVYCGATRVIDDSDTSSDDESDIRQIEAVTKILGNELNMNVARFTSEENMEERALIKEHFQDGGKLQAIVAIKCLDEGVNIPGIRTAFILASTTNPKEYIQRRGRVLRKAANKPFAEIYDFVTLPRPLDSVSGLTIEQANRDKTLVKNELARIKEFGRLALNSMLANNLIWDIQEAYHLNETDLEKEGEDFE</sequence>
<dbReference type="PROSITE" id="PS51194">
    <property type="entry name" value="HELICASE_CTER"/>
    <property type="match status" value="1"/>
</dbReference>